<dbReference type="Proteomes" id="UP000253606">
    <property type="component" value="Chromosome"/>
</dbReference>
<keyword evidence="2" id="KW-1185">Reference proteome</keyword>
<name>A0A2Z5FSQ1_9BACT</name>
<sequence length="103" mass="11585">MSTPMVELAFTNDTPKKIVRAKFGLIVTGPEGNQVPYEQGLTFTAGADPGVVTKSEWSLDMEKVDIHRLGEIVYLKSARFEDNTTWQDDGNQRCKQEVYYGPK</sequence>
<dbReference type="AlphaFoldDB" id="A0A2Z5FSQ1"/>
<evidence type="ECO:0000313" key="1">
    <source>
        <dbReference type="EMBL" id="AXC09849.1"/>
    </source>
</evidence>
<dbReference type="KEGG" id="abas:ACPOL_0472"/>
<accession>A0A2Z5FSQ1</accession>
<organism evidence="1 2">
    <name type="scientific">Acidisarcina polymorpha</name>
    <dbReference type="NCBI Taxonomy" id="2211140"/>
    <lineage>
        <taxon>Bacteria</taxon>
        <taxon>Pseudomonadati</taxon>
        <taxon>Acidobacteriota</taxon>
        <taxon>Terriglobia</taxon>
        <taxon>Terriglobales</taxon>
        <taxon>Acidobacteriaceae</taxon>
        <taxon>Acidisarcina</taxon>
    </lineage>
</organism>
<proteinExistence type="predicted"/>
<protein>
    <submittedName>
        <fullName evidence="1">Uncharacterized protein</fullName>
    </submittedName>
</protein>
<gene>
    <name evidence="1" type="ORF">ACPOL_0472</name>
</gene>
<evidence type="ECO:0000313" key="2">
    <source>
        <dbReference type="Proteomes" id="UP000253606"/>
    </source>
</evidence>
<dbReference type="EMBL" id="CP030840">
    <property type="protein sequence ID" value="AXC09849.1"/>
    <property type="molecule type" value="Genomic_DNA"/>
</dbReference>
<reference evidence="1 2" key="1">
    <citation type="journal article" date="2018" name="Front. Microbiol.">
        <title>Hydrolytic Capabilities as a Key to Environmental Success: Chitinolytic and Cellulolytic Acidobacteria From Acidic Sub-arctic Soils and Boreal Peatlands.</title>
        <authorList>
            <person name="Belova S.E."/>
            <person name="Ravin N.V."/>
            <person name="Pankratov T.A."/>
            <person name="Rakitin A.L."/>
            <person name="Ivanova A.A."/>
            <person name="Beletsky A.V."/>
            <person name="Mardanov A.V."/>
            <person name="Sinninghe Damste J.S."/>
            <person name="Dedysh S.N."/>
        </authorList>
    </citation>
    <scope>NUCLEOTIDE SEQUENCE [LARGE SCALE GENOMIC DNA]</scope>
    <source>
        <strain evidence="1 2">SBC82</strain>
    </source>
</reference>